<evidence type="ECO:0000256" key="1">
    <source>
        <dbReference type="SAM" id="MobiDB-lite"/>
    </source>
</evidence>
<feature type="region of interest" description="Disordered" evidence="1">
    <location>
        <begin position="60"/>
        <end position="79"/>
    </location>
</feature>
<dbReference type="GO" id="GO:0016020">
    <property type="term" value="C:membrane"/>
    <property type="evidence" value="ECO:0007669"/>
    <property type="project" value="InterPro"/>
</dbReference>
<dbReference type="EMBL" id="KB742479">
    <property type="protein sequence ID" value="EOB08001.1"/>
    <property type="molecule type" value="Genomic_DNA"/>
</dbReference>
<dbReference type="GO" id="GO:0008381">
    <property type="term" value="F:mechanosensitive monoatomic ion channel activity"/>
    <property type="evidence" value="ECO:0007669"/>
    <property type="project" value="InterPro"/>
</dbReference>
<feature type="compositionally biased region" description="Polar residues" evidence="1">
    <location>
        <begin position="68"/>
        <end position="78"/>
    </location>
</feature>
<keyword evidence="2" id="KW-0472">Membrane</keyword>
<gene>
    <name evidence="2" type="ORF">Anapl_00259</name>
</gene>
<organism evidence="2 3">
    <name type="scientific">Anas platyrhynchos</name>
    <name type="common">Mallard</name>
    <name type="synonym">Anas boschas</name>
    <dbReference type="NCBI Taxonomy" id="8839"/>
    <lineage>
        <taxon>Eukaryota</taxon>
        <taxon>Metazoa</taxon>
        <taxon>Chordata</taxon>
        <taxon>Craniata</taxon>
        <taxon>Vertebrata</taxon>
        <taxon>Euteleostomi</taxon>
        <taxon>Archelosauria</taxon>
        <taxon>Archosauria</taxon>
        <taxon>Dinosauria</taxon>
        <taxon>Saurischia</taxon>
        <taxon>Theropoda</taxon>
        <taxon>Coelurosauria</taxon>
        <taxon>Aves</taxon>
        <taxon>Neognathae</taxon>
        <taxon>Galloanserae</taxon>
        <taxon>Anseriformes</taxon>
        <taxon>Anatidae</taxon>
        <taxon>Anatinae</taxon>
        <taxon>Anas</taxon>
    </lineage>
</organism>
<name>R0KCC0_ANAPL</name>
<proteinExistence type="predicted"/>
<evidence type="ECO:0000313" key="2">
    <source>
        <dbReference type="EMBL" id="EOB08001.1"/>
    </source>
</evidence>
<evidence type="ECO:0000313" key="3">
    <source>
        <dbReference type="Proteomes" id="UP000296049"/>
    </source>
</evidence>
<dbReference type="InterPro" id="IPR027272">
    <property type="entry name" value="Piezo"/>
</dbReference>
<reference evidence="3" key="1">
    <citation type="journal article" date="2013" name="Nat. Genet.">
        <title>The duck genome and transcriptome provide insight into an avian influenza virus reservoir species.</title>
        <authorList>
            <person name="Huang Y."/>
            <person name="Li Y."/>
            <person name="Burt D.W."/>
            <person name="Chen H."/>
            <person name="Zhang Y."/>
            <person name="Qian W."/>
            <person name="Kim H."/>
            <person name="Gan S."/>
            <person name="Zhao Y."/>
            <person name="Li J."/>
            <person name="Yi K."/>
            <person name="Feng H."/>
            <person name="Zhu P."/>
            <person name="Li B."/>
            <person name="Liu Q."/>
            <person name="Fairley S."/>
            <person name="Magor K.E."/>
            <person name="Du Z."/>
            <person name="Hu X."/>
            <person name="Goodman L."/>
            <person name="Tafer H."/>
            <person name="Vignal A."/>
            <person name="Lee T."/>
            <person name="Kim K.W."/>
            <person name="Sheng Z."/>
            <person name="An Y."/>
            <person name="Searle S."/>
            <person name="Herrero J."/>
            <person name="Groenen M.A."/>
            <person name="Crooijmans R.P."/>
            <person name="Faraut T."/>
            <person name="Cai Q."/>
            <person name="Webster R.G."/>
            <person name="Aldridge J.R."/>
            <person name="Warren W.C."/>
            <person name="Bartschat S."/>
            <person name="Kehr S."/>
            <person name="Marz M."/>
            <person name="Stadler P.F."/>
            <person name="Smith J."/>
            <person name="Kraus R.H."/>
            <person name="Zhao Y."/>
            <person name="Ren L."/>
            <person name="Fei J."/>
            <person name="Morisson M."/>
            <person name="Kaiser P."/>
            <person name="Griffin D.K."/>
            <person name="Rao M."/>
            <person name="Pitel F."/>
            <person name="Wang J."/>
            <person name="Li N."/>
        </authorList>
    </citation>
    <scope>NUCLEOTIDE SEQUENCE [LARGE SCALE GENOMIC DNA]</scope>
</reference>
<accession>R0KCC0</accession>
<keyword evidence="3" id="KW-1185">Reference proteome</keyword>
<keyword evidence="2" id="KW-0812">Transmembrane</keyword>
<dbReference type="AlphaFoldDB" id="R0KCC0"/>
<dbReference type="Proteomes" id="UP000296049">
    <property type="component" value="Unassembled WGS sequence"/>
</dbReference>
<sequence>MLPMWSPSKEFQHQHYRSADQSSLDLPLKATATPCLLDQQASAPVLQCLTATLTTRSRTEEVKMEPFQAQQGRRSPGNSAIFGLTRRENTYKFHPTNKSPAAPRDAVIAAPTAASPGTAINAIPAQAVHTRGSEGLGPPFICFSTEPDILPGGQSRELRQHRNVQTRLRRATLRQGPVGSVPKTRPRARCRPSTTLSLAVCTELRDAEEEPSLLVLPLLKATTNTTQPAAALLAFSPILQEGAGASLQTSSLASCSQCVSRNNQRRRVGMPEQILTSLWSIVDSLKPQSEVMDSRNKAVHCVWSVAESMLAIPKQSPRDPSSPHPPFVFSMVLTTRATSTEQLDALEFSQHPALVRSSVLQLLSSYVRALTHRIHTWLNRMTAARSLASAKFDCAAQGVLREAACKLSSQLVRGLIWQQRFVRERKNKQVLQRCCGHGRKLHGRGLVIIRAAEADLGCRRRLPAAVCTCSLKEQMAEKQWIHFLREKKKAVNMKALVVARDRGGNTGACTAGKPQGSSATDGFCAKTCERQPGSRKRPLAGESILPAASSSELQCACPLDVTTATALQQPAPAARRPPVPTRTEGLPMCLAAAINVIQHHMDFYVLLCVRWAISLLWRQRKAVAEIWPRQCCFPATVMAFQYLLCLGPSPAFCRDHQLQSSEPDSRHAAGNIHLPSERLLVTFSRAEVNSHSTSHPLLLLLEHCEGRLSKNPWHKDNVLCRYTTVKALQETADGSPSLQMPLCKQREDKVQELPWKTGGSTAPPLLGRARLDTVRGLSVLEQRGSFSVYSQAQVNEAFSMPFETNKNGSNAACYLRHNLTDVSL</sequence>
<dbReference type="PANTHER" id="PTHR47049">
    <property type="entry name" value="PIEZO-TYPE MECHANOSENSITIVE ION CHANNEL HOMOLOG"/>
    <property type="match status" value="1"/>
</dbReference>
<dbReference type="PANTHER" id="PTHR47049:SF2">
    <property type="entry name" value="PIEZO-TYPE MECHANOSENSITIVE ION CHANNEL HOMOLOG"/>
    <property type="match status" value="1"/>
</dbReference>
<protein>
    <submittedName>
        <fullName evidence="2">Transmembrane protein C18orf30</fullName>
    </submittedName>
</protein>